<comment type="caution">
    <text evidence="25">The sequence shown here is derived from an EMBL/GenBank/DDBJ whole genome shotgun (WGS) entry which is preliminary data.</text>
</comment>
<evidence type="ECO:0000256" key="1">
    <source>
        <dbReference type="ARBA" id="ARBA00004170"/>
    </source>
</evidence>
<comment type="catalytic activity">
    <reaction evidence="14">
        <text>(9Z)-octadecenoyl-CoA + H2O = (9Z)-octadecenoate + CoA + H(+)</text>
        <dbReference type="Rhea" id="RHEA:40139"/>
        <dbReference type="ChEBI" id="CHEBI:15377"/>
        <dbReference type="ChEBI" id="CHEBI:15378"/>
        <dbReference type="ChEBI" id="CHEBI:30823"/>
        <dbReference type="ChEBI" id="CHEBI:57287"/>
        <dbReference type="ChEBI" id="CHEBI:57387"/>
    </reaction>
    <physiologicalReaction direction="left-to-right" evidence="14">
        <dbReference type="Rhea" id="RHEA:40140"/>
    </physiologicalReaction>
</comment>
<comment type="catalytic activity">
    <reaction evidence="19">
        <text>octanoyl-CoA + H2O = octanoate + CoA + H(+)</text>
        <dbReference type="Rhea" id="RHEA:30143"/>
        <dbReference type="ChEBI" id="CHEBI:15377"/>
        <dbReference type="ChEBI" id="CHEBI:15378"/>
        <dbReference type="ChEBI" id="CHEBI:25646"/>
        <dbReference type="ChEBI" id="CHEBI:57287"/>
        <dbReference type="ChEBI" id="CHEBI:57386"/>
    </reaction>
    <physiologicalReaction direction="left-to-right" evidence="19">
        <dbReference type="Rhea" id="RHEA:30144"/>
    </physiologicalReaction>
</comment>
<feature type="domain" description="Thioesterase" evidence="24">
    <location>
        <begin position="120"/>
        <end position="190"/>
    </location>
</feature>
<evidence type="ECO:0000256" key="4">
    <source>
        <dbReference type="ARBA" id="ARBA00022475"/>
    </source>
</evidence>
<dbReference type="PANTHER" id="PTHR12418">
    <property type="entry name" value="ACYL-COENZYME A THIOESTERASE THEM4"/>
    <property type="match status" value="1"/>
</dbReference>
<dbReference type="SUPFAM" id="SSF54637">
    <property type="entry name" value="Thioesterase/thiol ester dehydrase-isomerase"/>
    <property type="match status" value="1"/>
</dbReference>
<dbReference type="Gene3D" id="3.10.129.10">
    <property type="entry name" value="Hotdog Thioesterase"/>
    <property type="match status" value="1"/>
</dbReference>
<evidence type="ECO:0000313" key="25">
    <source>
        <dbReference type="EMBL" id="GFG75499.1"/>
    </source>
</evidence>
<keyword evidence="4" id="KW-1003">Cell membrane</keyword>
<dbReference type="EC" id="3.1.2.2" evidence="16"/>
<keyword evidence="5" id="KW-0963">Cytoplasm</keyword>
<evidence type="ECO:0000256" key="21">
    <source>
        <dbReference type="ARBA" id="ARBA00047969"/>
    </source>
</evidence>
<evidence type="ECO:0000256" key="6">
    <source>
        <dbReference type="ARBA" id="ARBA00022703"/>
    </source>
</evidence>
<name>A0A7I9Y0D8_9MYCO</name>
<evidence type="ECO:0000256" key="16">
    <source>
        <dbReference type="ARBA" id="ARBA00038848"/>
    </source>
</evidence>
<keyword evidence="6" id="KW-0053">Apoptosis</keyword>
<evidence type="ECO:0000259" key="24">
    <source>
        <dbReference type="Pfam" id="PF03061"/>
    </source>
</evidence>
<dbReference type="InterPro" id="IPR006683">
    <property type="entry name" value="Thioestr_dom"/>
</dbReference>
<dbReference type="InterPro" id="IPR029069">
    <property type="entry name" value="HotDog_dom_sf"/>
</dbReference>
<evidence type="ECO:0000256" key="19">
    <source>
        <dbReference type="ARBA" id="ARBA00047588"/>
    </source>
</evidence>
<gene>
    <name evidence="25" type="ORF">MBOT_28640</name>
</gene>
<keyword evidence="12" id="KW-0966">Cell projection</keyword>
<dbReference type="Proteomes" id="UP000465361">
    <property type="component" value="Unassembled WGS sequence"/>
</dbReference>
<dbReference type="Pfam" id="PF03061">
    <property type="entry name" value="4HBT"/>
    <property type="match status" value="1"/>
</dbReference>
<reference evidence="25 26" key="1">
    <citation type="journal article" date="2019" name="Emerg. Microbes Infect.">
        <title>Comprehensive subspecies identification of 175 nontuberculous mycobacteria species based on 7547 genomic profiles.</title>
        <authorList>
            <person name="Matsumoto Y."/>
            <person name="Kinjo T."/>
            <person name="Motooka D."/>
            <person name="Nabeya D."/>
            <person name="Jung N."/>
            <person name="Uechi K."/>
            <person name="Horii T."/>
            <person name="Iida T."/>
            <person name="Fujita J."/>
            <person name="Nakamura S."/>
        </authorList>
    </citation>
    <scope>NUCLEOTIDE SEQUENCE [LARGE SCALE GENOMIC DNA]</scope>
    <source>
        <strain evidence="25 26">JCM 17322</strain>
    </source>
</reference>
<keyword evidence="11" id="KW-0472">Membrane</keyword>
<sequence>MDPTLEAISAEEYDRLTSLYGPLTDAVRDLIDATIRTDADENTLREARAAIAAVTDALRAGQLRTRPEVRIGADGRPVVWSNAVIGLRNPIAPPLTVNHDAPGRCWSEFSLGAAYEGPPGLVHGGVCALVLDHMLGEAASEGLTKPLFTGTITVRYLRGTPLGELRAEAEIDRAEAVKTFVRGHLSDASGITAEAEGVFVRPSWAREAS</sequence>
<evidence type="ECO:0000256" key="8">
    <source>
        <dbReference type="ARBA" id="ARBA00022832"/>
    </source>
</evidence>
<evidence type="ECO:0000256" key="12">
    <source>
        <dbReference type="ARBA" id="ARBA00023273"/>
    </source>
</evidence>
<evidence type="ECO:0000256" key="20">
    <source>
        <dbReference type="ARBA" id="ARBA00047734"/>
    </source>
</evidence>
<comment type="catalytic activity">
    <reaction evidence="20">
        <text>hexadecanoyl-CoA + H2O = hexadecanoate + CoA + H(+)</text>
        <dbReference type="Rhea" id="RHEA:16645"/>
        <dbReference type="ChEBI" id="CHEBI:7896"/>
        <dbReference type="ChEBI" id="CHEBI:15377"/>
        <dbReference type="ChEBI" id="CHEBI:15378"/>
        <dbReference type="ChEBI" id="CHEBI:57287"/>
        <dbReference type="ChEBI" id="CHEBI:57379"/>
        <dbReference type="EC" id="3.1.2.2"/>
    </reaction>
    <physiologicalReaction direction="left-to-right" evidence="20">
        <dbReference type="Rhea" id="RHEA:16646"/>
    </physiologicalReaction>
</comment>
<keyword evidence="10" id="KW-0443">Lipid metabolism</keyword>
<dbReference type="GO" id="GO:0005737">
    <property type="term" value="C:cytoplasm"/>
    <property type="evidence" value="ECO:0007669"/>
    <property type="project" value="UniProtKB-SubCell"/>
</dbReference>
<evidence type="ECO:0000256" key="17">
    <source>
        <dbReference type="ARBA" id="ARBA00040123"/>
    </source>
</evidence>
<accession>A0A7I9Y0D8</accession>
<keyword evidence="7" id="KW-0378">Hydrolase</keyword>
<dbReference type="InterPro" id="IPR052365">
    <property type="entry name" value="THEM4/THEM5_acyl-CoA_thioest"/>
</dbReference>
<dbReference type="CDD" id="cd03443">
    <property type="entry name" value="PaaI_thioesterase"/>
    <property type="match status" value="1"/>
</dbReference>
<evidence type="ECO:0000313" key="26">
    <source>
        <dbReference type="Proteomes" id="UP000465361"/>
    </source>
</evidence>
<proteinExistence type="inferred from homology"/>
<protein>
    <recommendedName>
        <fullName evidence="17">Acyl-coenzyme A thioesterase THEM4</fullName>
        <ecNumber evidence="16">3.1.2.2</ecNumber>
    </recommendedName>
    <alternativeName>
        <fullName evidence="18">Thioesterase superfamily member 4</fullName>
    </alternativeName>
</protein>
<evidence type="ECO:0000256" key="22">
    <source>
        <dbReference type="ARBA" id="ARBA00048074"/>
    </source>
</evidence>
<comment type="catalytic activity">
    <reaction evidence="13">
        <text>(5Z,8Z,11Z,14Z)-eicosatetraenoyl-CoA + H2O = (5Z,8Z,11Z,14Z)-eicosatetraenoate + CoA + H(+)</text>
        <dbReference type="Rhea" id="RHEA:40151"/>
        <dbReference type="ChEBI" id="CHEBI:15377"/>
        <dbReference type="ChEBI" id="CHEBI:15378"/>
        <dbReference type="ChEBI" id="CHEBI:32395"/>
        <dbReference type="ChEBI" id="CHEBI:57287"/>
        <dbReference type="ChEBI" id="CHEBI:57368"/>
    </reaction>
    <physiologicalReaction direction="left-to-right" evidence="13">
        <dbReference type="Rhea" id="RHEA:40152"/>
    </physiologicalReaction>
</comment>
<comment type="catalytic activity">
    <reaction evidence="22">
        <text>dodecanoyl-CoA + H2O = dodecanoate + CoA + H(+)</text>
        <dbReference type="Rhea" id="RHEA:30135"/>
        <dbReference type="ChEBI" id="CHEBI:15377"/>
        <dbReference type="ChEBI" id="CHEBI:15378"/>
        <dbReference type="ChEBI" id="CHEBI:18262"/>
        <dbReference type="ChEBI" id="CHEBI:57287"/>
        <dbReference type="ChEBI" id="CHEBI:57375"/>
    </reaction>
    <physiologicalReaction direction="left-to-right" evidence="22">
        <dbReference type="Rhea" id="RHEA:30136"/>
    </physiologicalReaction>
</comment>
<dbReference type="GO" id="GO:0016787">
    <property type="term" value="F:hydrolase activity"/>
    <property type="evidence" value="ECO:0007669"/>
    <property type="project" value="UniProtKB-KW"/>
</dbReference>
<evidence type="ECO:0000256" key="7">
    <source>
        <dbReference type="ARBA" id="ARBA00022801"/>
    </source>
</evidence>
<evidence type="ECO:0000256" key="9">
    <source>
        <dbReference type="ARBA" id="ARBA00022946"/>
    </source>
</evidence>
<evidence type="ECO:0000256" key="13">
    <source>
        <dbReference type="ARBA" id="ARBA00035852"/>
    </source>
</evidence>
<dbReference type="RefSeq" id="WP_163758260.1">
    <property type="nucleotide sequence ID" value="NZ_BLKW01000004.1"/>
</dbReference>
<organism evidence="25 26">
    <name type="scientific">Mycobacterium botniense</name>
    <dbReference type="NCBI Taxonomy" id="84962"/>
    <lineage>
        <taxon>Bacteria</taxon>
        <taxon>Bacillati</taxon>
        <taxon>Actinomycetota</taxon>
        <taxon>Actinomycetes</taxon>
        <taxon>Mycobacteriales</taxon>
        <taxon>Mycobacteriaceae</taxon>
        <taxon>Mycobacterium</taxon>
    </lineage>
</organism>
<evidence type="ECO:0000256" key="15">
    <source>
        <dbReference type="ARBA" id="ARBA00038456"/>
    </source>
</evidence>
<comment type="similarity">
    <text evidence="15">Belongs to the THEM4/THEM5 thioesterase family.</text>
</comment>
<evidence type="ECO:0000256" key="14">
    <source>
        <dbReference type="ARBA" id="ARBA00037002"/>
    </source>
</evidence>
<comment type="subcellular location">
    <subcellularLocation>
        <location evidence="3">Cell projection</location>
        <location evidence="3">Ruffle membrane</location>
    </subcellularLocation>
    <subcellularLocation>
        <location evidence="2">Cytoplasm</location>
    </subcellularLocation>
    <subcellularLocation>
        <location evidence="1">Membrane</location>
        <topology evidence="1">Peripheral membrane protein</topology>
    </subcellularLocation>
</comment>
<evidence type="ECO:0000256" key="23">
    <source>
        <dbReference type="ARBA" id="ARBA00048180"/>
    </source>
</evidence>
<dbReference type="AlphaFoldDB" id="A0A7I9Y0D8"/>
<evidence type="ECO:0000256" key="18">
    <source>
        <dbReference type="ARBA" id="ARBA00043210"/>
    </source>
</evidence>
<keyword evidence="8" id="KW-0276">Fatty acid metabolism</keyword>
<evidence type="ECO:0000256" key="10">
    <source>
        <dbReference type="ARBA" id="ARBA00023098"/>
    </source>
</evidence>
<dbReference type="GO" id="GO:0016020">
    <property type="term" value="C:membrane"/>
    <property type="evidence" value="ECO:0007669"/>
    <property type="project" value="UniProtKB-SubCell"/>
</dbReference>
<evidence type="ECO:0000256" key="11">
    <source>
        <dbReference type="ARBA" id="ARBA00023136"/>
    </source>
</evidence>
<comment type="catalytic activity">
    <reaction evidence="23">
        <text>tetradecanoyl-CoA + H2O = tetradecanoate + CoA + H(+)</text>
        <dbReference type="Rhea" id="RHEA:40119"/>
        <dbReference type="ChEBI" id="CHEBI:15377"/>
        <dbReference type="ChEBI" id="CHEBI:15378"/>
        <dbReference type="ChEBI" id="CHEBI:30807"/>
        <dbReference type="ChEBI" id="CHEBI:57287"/>
        <dbReference type="ChEBI" id="CHEBI:57385"/>
    </reaction>
    <physiologicalReaction direction="left-to-right" evidence="23">
        <dbReference type="Rhea" id="RHEA:40120"/>
    </physiologicalReaction>
</comment>
<dbReference type="GO" id="GO:0006631">
    <property type="term" value="P:fatty acid metabolic process"/>
    <property type="evidence" value="ECO:0007669"/>
    <property type="project" value="UniProtKB-KW"/>
</dbReference>
<comment type="catalytic activity">
    <reaction evidence="21">
        <text>decanoyl-CoA + H2O = decanoate + CoA + H(+)</text>
        <dbReference type="Rhea" id="RHEA:40059"/>
        <dbReference type="ChEBI" id="CHEBI:15377"/>
        <dbReference type="ChEBI" id="CHEBI:15378"/>
        <dbReference type="ChEBI" id="CHEBI:27689"/>
        <dbReference type="ChEBI" id="CHEBI:57287"/>
        <dbReference type="ChEBI" id="CHEBI:61430"/>
    </reaction>
    <physiologicalReaction direction="left-to-right" evidence="21">
        <dbReference type="Rhea" id="RHEA:40060"/>
    </physiologicalReaction>
</comment>
<dbReference type="EMBL" id="BLKW01000004">
    <property type="protein sequence ID" value="GFG75499.1"/>
    <property type="molecule type" value="Genomic_DNA"/>
</dbReference>
<dbReference type="PANTHER" id="PTHR12418:SF19">
    <property type="entry name" value="ACYL-COENZYME A THIOESTERASE THEM4"/>
    <property type="match status" value="1"/>
</dbReference>
<keyword evidence="26" id="KW-1185">Reference proteome</keyword>
<evidence type="ECO:0000256" key="2">
    <source>
        <dbReference type="ARBA" id="ARBA00004496"/>
    </source>
</evidence>
<evidence type="ECO:0000256" key="3">
    <source>
        <dbReference type="ARBA" id="ARBA00004632"/>
    </source>
</evidence>
<keyword evidence="9" id="KW-0809">Transit peptide</keyword>
<evidence type="ECO:0000256" key="5">
    <source>
        <dbReference type="ARBA" id="ARBA00022490"/>
    </source>
</evidence>